<comment type="catalytic activity">
    <reaction evidence="7">
        <text>Endonucleolytic cleavage of RNA, removing 5'-extranucleotides from tRNA precursor.</text>
        <dbReference type="EC" id="3.1.26.5"/>
    </reaction>
</comment>
<dbReference type="HAMAP" id="MF_00227">
    <property type="entry name" value="RNase_P"/>
    <property type="match status" value="1"/>
</dbReference>
<evidence type="ECO:0000313" key="10">
    <source>
        <dbReference type="Proteomes" id="UP000295468"/>
    </source>
</evidence>
<keyword evidence="5 7" id="KW-0378">Hydrolase</keyword>
<dbReference type="PANTHER" id="PTHR33992">
    <property type="entry name" value="RIBONUCLEASE P PROTEIN COMPONENT"/>
    <property type="match status" value="1"/>
</dbReference>
<comment type="caution">
    <text evidence="9">The sequence shown here is derived from an EMBL/GenBank/DDBJ whole genome shotgun (WGS) entry which is preliminary data.</text>
</comment>
<evidence type="ECO:0000256" key="5">
    <source>
        <dbReference type="ARBA" id="ARBA00022801"/>
    </source>
</evidence>
<evidence type="ECO:0000256" key="3">
    <source>
        <dbReference type="ARBA" id="ARBA00022722"/>
    </source>
</evidence>
<evidence type="ECO:0000256" key="7">
    <source>
        <dbReference type="HAMAP-Rule" id="MF_00227"/>
    </source>
</evidence>
<dbReference type="Pfam" id="PF00825">
    <property type="entry name" value="Ribonuclease_P"/>
    <property type="match status" value="1"/>
</dbReference>
<dbReference type="RefSeq" id="WP_133642858.1">
    <property type="nucleotide sequence ID" value="NZ_SNYI01000001.1"/>
</dbReference>
<dbReference type="InterPro" id="IPR020568">
    <property type="entry name" value="Ribosomal_Su5_D2-typ_SF"/>
</dbReference>
<name>A0A4R6TNZ5_9FLAO</name>
<dbReference type="GO" id="GO:0001682">
    <property type="term" value="P:tRNA 5'-leader removal"/>
    <property type="evidence" value="ECO:0007669"/>
    <property type="project" value="UniProtKB-UniRule"/>
</dbReference>
<dbReference type="GO" id="GO:0030677">
    <property type="term" value="C:ribonuclease P complex"/>
    <property type="evidence" value="ECO:0007669"/>
    <property type="project" value="TreeGrafter"/>
</dbReference>
<dbReference type="InterPro" id="IPR000100">
    <property type="entry name" value="RNase_P"/>
</dbReference>
<accession>A0A4R6TNZ5</accession>
<comment type="function">
    <text evidence="1 7">RNaseP catalyzes the removal of the 5'-leader sequence from pre-tRNA to produce the mature 5'-terminus. It can also cleave other RNA substrates such as 4.5S RNA. The protein component plays an auxiliary but essential role in vivo by binding to the 5'-leader sequence and broadening the substrate specificity of the ribozyme.</text>
</comment>
<dbReference type="NCBIfam" id="TIGR00188">
    <property type="entry name" value="rnpA"/>
    <property type="match status" value="1"/>
</dbReference>
<keyword evidence="4 7" id="KW-0255">Endonuclease</keyword>
<keyword evidence="6 7" id="KW-0694">RNA-binding</keyword>
<proteinExistence type="inferred from homology"/>
<evidence type="ECO:0000256" key="6">
    <source>
        <dbReference type="ARBA" id="ARBA00022884"/>
    </source>
</evidence>
<evidence type="ECO:0000256" key="8">
    <source>
        <dbReference type="NCBIfam" id="TIGR00188"/>
    </source>
</evidence>
<dbReference type="OrthoDB" id="1524972at2"/>
<dbReference type="Gene3D" id="3.30.230.10">
    <property type="match status" value="1"/>
</dbReference>
<dbReference type="EC" id="3.1.26.5" evidence="7 8"/>
<evidence type="ECO:0000313" key="9">
    <source>
        <dbReference type="EMBL" id="TDQ32830.1"/>
    </source>
</evidence>
<dbReference type="GO" id="GO:0000049">
    <property type="term" value="F:tRNA binding"/>
    <property type="evidence" value="ECO:0007669"/>
    <property type="project" value="UniProtKB-UniRule"/>
</dbReference>
<keyword evidence="2 7" id="KW-0819">tRNA processing</keyword>
<organism evidence="9 10">
    <name type="scientific">Zeaxanthinibacter enoshimensis</name>
    <dbReference type="NCBI Taxonomy" id="392009"/>
    <lineage>
        <taxon>Bacteria</taxon>
        <taxon>Pseudomonadati</taxon>
        <taxon>Bacteroidota</taxon>
        <taxon>Flavobacteriia</taxon>
        <taxon>Flavobacteriales</taxon>
        <taxon>Flavobacteriaceae</taxon>
        <taxon>Zeaxanthinibacter</taxon>
    </lineage>
</organism>
<reference evidence="9 10" key="1">
    <citation type="submission" date="2019-03" db="EMBL/GenBank/DDBJ databases">
        <title>Genomic Encyclopedia of Archaeal and Bacterial Type Strains, Phase II (KMG-II): from individual species to whole genera.</title>
        <authorList>
            <person name="Goeker M."/>
        </authorList>
    </citation>
    <scope>NUCLEOTIDE SEQUENCE [LARGE SCALE GENOMIC DNA]</scope>
    <source>
        <strain evidence="9 10">DSM 18435</strain>
    </source>
</reference>
<keyword evidence="10" id="KW-1185">Reference proteome</keyword>
<evidence type="ECO:0000256" key="4">
    <source>
        <dbReference type="ARBA" id="ARBA00022759"/>
    </source>
</evidence>
<dbReference type="AlphaFoldDB" id="A0A4R6TNZ5"/>
<sequence>MSQRFPRHEKLKSATLINRLFEEGNHLTVFPLRLQYLETALPAKVPVQAGVTVSKRKFKNAVHRNRVKRLMRESYRKHKQLIFNNSEQTFAFLFIYLGKEIPSQADMDRSMRLLIDKFIARRDEKDNE</sequence>
<protein>
    <recommendedName>
        <fullName evidence="7 8">Ribonuclease P protein component</fullName>
        <shortName evidence="7">RNase P protein</shortName>
        <shortName evidence="7">RNaseP protein</shortName>
        <ecNumber evidence="7 8">3.1.26.5</ecNumber>
    </recommendedName>
    <alternativeName>
        <fullName evidence="7">Protein C5</fullName>
    </alternativeName>
</protein>
<dbReference type="InterPro" id="IPR014721">
    <property type="entry name" value="Ribsml_uS5_D2-typ_fold_subgr"/>
</dbReference>
<keyword evidence="3 7" id="KW-0540">Nuclease</keyword>
<gene>
    <name evidence="7" type="primary">rnpA</name>
    <name evidence="9" type="ORF">CLV82_0665</name>
</gene>
<evidence type="ECO:0000256" key="1">
    <source>
        <dbReference type="ARBA" id="ARBA00002663"/>
    </source>
</evidence>
<comment type="subunit">
    <text evidence="7">Consists of a catalytic RNA component (M1 or rnpB) and a protein subunit.</text>
</comment>
<dbReference type="SUPFAM" id="SSF54211">
    <property type="entry name" value="Ribosomal protein S5 domain 2-like"/>
    <property type="match status" value="1"/>
</dbReference>
<dbReference type="GO" id="GO:0004526">
    <property type="term" value="F:ribonuclease P activity"/>
    <property type="evidence" value="ECO:0007669"/>
    <property type="project" value="UniProtKB-UniRule"/>
</dbReference>
<evidence type="ECO:0000256" key="2">
    <source>
        <dbReference type="ARBA" id="ARBA00022694"/>
    </source>
</evidence>
<dbReference type="InterPro" id="IPR020539">
    <property type="entry name" value="RNase_P_CS"/>
</dbReference>
<dbReference type="Proteomes" id="UP000295468">
    <property type="component" value="Unassembled WGS sequence"/>
</dbReference>
<dbReference type="PROSITE" id="PS00648">
    <property type="entry name" value="RIBONUCLEASE_P"/>
    <property type="match status" value="1"/>
</dbReference>
<dbReference type="PANTHER" id="PTHR33992:SF1">
    <property type="entry name" value="RIBONUCLEASE P PROTEIN COMPONENT"/>
    <property type="match status" value="1"/>
</dbReference>
<dbReference type="GO" id="GO:0042781">
    <property type="term" value="F:3'-tRNA processing endoribonuclease activity"/>
    <property type="evidence" value="ECO:0007669"/>
    <property type="project" value="TreeGrafter"/>
</dbReference>
<dbReference type="EMBL" id="SNYI01000001">
    <property type="protein sequence ID" value="TDQ32830.1"/>
    <property type="molecule type" value="Genomic_DNA"/>
</dbReference>
<comment type="similarity">
    <text evidence="7">Belongs to the RnpA family.</text>
</comment>